<dbReference type="GeneID" id="92048160"/>
<gene>
    <name evidence="4" type="ORF">PG997_010785</name>
</gene>
<dbReference type="Pfam" id="PF08031">
    <property type="entry name" value="BBE"/>
    <property type="match status" value="1"/>
</dbReference>
<name>A0ABR1VI69_9PEZI</name>
<dbReference type="Pfam" id="PF01565">
    <property type="entry name" value="FAD_binding_4"/>
    <property type="match status" value="1"/>
</dbReference>
<dbReference type="InterPro" id="IPR016169">
    <property type="entry name" value="FAD-bd_PCMH_sub2"/>
</dbReference>
<dbReference type="PANTHER" id="PTHR13878:SF91">
    <property type="entry name" value="FAD BINDING DOMAIN PROTEIN (AFU_ORTHOLOGUE AFUA_6G12070)-RELATED"/>
    <property type="match status" value="1"/>
</dbReference>
<keyword evidence="2" id="KW-0560">Oxidoreductase</keyword>
<dbReference type="Gene3D" id="3.40.462.20">
    <property type="match status" value="1"/>
</dbReference>
<dbReference type="InterPro" id="IPR006094">
    <property type="entry name" value="Oxid_FAD_bind_N"/>
</dbReference>
<dbReference type="PROSITE" id="PS51387">
    <property type="entry name" value="FAD_PCMH"/>
    <property type="match status" value="1"/>
</dbReference>
<dbReference type="InterPro" id="IPR036318">
    <property type="entry name" value="FAD-bd_PCMH-like_sf"/>
</dbReference>
<dbReference type="InterPro" id="IPR050432">
    <property type="entry name" value="FAD-linked_Oxidoreductases_BP"/>
</dbReference>
<proteinExistence type="inferred from homology"/>
<dbReference type="SUPFAM" id="SSF56176">
    <property type="entry name" value="FAD-binding/transporter-associated domain-like"/>
    <property type="match status" value="1"/>
</dbReference>
<reference evidence="4 5" key="1">
    <citation type="submission" date="2023-01" db="EMBL/GenBank/DDBJ databases">
        <title>Analysis of 21 Apiospora genomes using comparative genomics revels a genus with tremendous synthesis potential of carbohydrate active enzymes and secondary metabolites.</title>
        <authorList>
            <person name="Sorensen T."/>
        </authorList>
    </citation>
    <scope>NUCLEOTIDE SEQUENCE [LARGE SCALE GENOMIC DNA]</scope>
    <source>
        <strain evidence="4 5">CBS 114990</strain>
    </source>
</reference>
<dbReference type="EMBL" id="JAQQWN010000008">
    <property type="protein sequence ID" value="KAK8070582.1"/>
    <property type="molecule type" value="Genomic_DNA"/>
</dbReference>
<dbReference type="InterPro" id="IPR016166">
    <property type="entry name" value="FAD-bd_PCMH"/>
</dbReference>
<protein>
    <submittedName>
        <fullName evidence="4">FAD binding domain protein</fullName>
    </submittedName>
</protein>
<sequence length="556" mass="60020">MSTRSVLAWSAVLVALAAILARDRFFFFFSADPVCRTILSDAAWPNITAWNNLNETVGGKLIATVPIAAPCHKTLNGAPNDLYDEERCAVLRDTWFLPETHLESPSSPMSYLFSNDTCNPWLGPDTRCTTGTDAVYVINATEVSDIVEGVRFATENNIRLVIRNTGHDYLGKSTGAHSMSIWMHSFKSMDLQVRRITQPGGGWGNCPTVALAGGFIQGGGHGPLASRYGLAADTVLEMEVVTPTGEFVIASPKENTDLFWALRGGGGGTFGVVTSATVKAFPDTYGSTASMMVANTGTNADALYSAIGGFIQKALPGLVDAGAFVVWIAAPFGFMISPAVAPGLTSTELDKLMQPMVDILKGAGLEYQYASAQHKTFLDSFESYSQATSWNVSDYNVGGRLIPRSLALERTDELVGAIRHISTTAFMSGVSYNVARGVAAAGDVAVHPYFRETLFGLALGTPVNYTDWGATLAGQGRITHDLIPTLERLTPEGGAAYLNEANFEQGDFQRTMYGDHYERLLGIKRKYDPKSIMYARTAVGSEEWEERGDGRLCRAK</sequence>
<dbReference type="PANTHER" id="PTHR13878">
    <property type="entry name" value="GULONOLACTONE OXIDASE"/>
    <property type="match status" value="1"/>
</dbReference>
<keyword evidence="5" id="KW-1185">Reference proteome</keyword>
<evidence type="ECO:0000256" key="2">
    <source>
        <dbReference type="ARBA" id="ARBA00023002"/>
    </source>
</evidence>
<evidence type="ECO:0000313" key="5">
    <source>
        <dbReference type="Proteomes" id="UP001433268"/>
    </source>
</evidence>
<evidence type="ECO:0000256" key="1">
    <source>
        <dbReference type="ARBA" id="ARBA00005466"/>
    </source>
</evidence>
<comment type="caution">
    <text evidence="4">The sequence shown here is derived from an EMBL/GenBank/DDBJ whole genome shotgun (WGS) entry which is preliminary data.</text>
</comment>
<accession>A0ABR1VI69</accession>
<feature type="domain" description="FAD-binding PCMH-type" evidence="3">
    <location>
        <begin position="202"/>
        <end position="283"/>
    </location>
</feature>
<comment type="similarity">
    <text evidence="1">Belongs to the oxygen-dependent FAD-linked oxidoreductase family.</text>
</comment>
<dbReference type="RefSeq" id="XP_066664390.1">
    <property type="nucleotide sequence ID" value="XM_066815100.1"/>
</dbReference>
<dbReference type="Gene3D" id="3.30.465.10">
    <property type="match status" value="2"/>
</dbReference>
<evidence type="ECO:0000313" key="4">
    <source>
        <dbReference type="EMBL" id="KAK8070582.1"/>
    </source>
</evidence>
<evidence type="ECO:0000259" key="3">
    <source>
        <dbReference type="PROSITE" id="PS51387"/>
    </source>
</evidence>
<dbReference type="Proteomes" id="UP001433268">
    <property type="component" value="Unassembled WGS sequence"/>
</dbReference>
<organism evidence="4 5">
    <name type="scientific">Apiospora hydei</name>
    <dbReference type="NCBI Taxonomy" id="1337664"/>
    <lineage>
        <taxon>Eukaryota</taxon>
        <taxon>Fungi</taxon>
        <taxon>Dikarya</taxon>
        <taxon>Ascomycota</taxon>
        <taxon>Pezizomycotina</taxon>
        <taxon>Sordariomycetes</taxon>
        <taxon>Xylariomycetidae</taxon>
        <taxon>Amphisphaeriales</taxon>
        <taxon>Apiosporaceae</taxon>
        <taxon>Apiospora</taxon>
    </lineage>
</organism>
<dbReference type="InterPro" id="IPR012951">
    <property type="entry name" value="BBE"/>
</dbReference>